<evidence type="ECO:0000256" key="2">
    <source>
        <dbReference type="SAM" id="SignalP"/>
    </source>
</evidence>
<protein>
    <recommendedName>
        <fullName evidence="4">Lipoprotein</fullName>
    </recommendedName>
</protein>
<name>A0A831R2T2_9GAMM</name>
<evidence type="ECO:0000256" key="1">
    <source>
        <dbReference type="SAM" id="MobiDB-lite"/>
    </source>
</evidence>
<evidence type="ECO:0008006" key="4">
    <source>
        <dbReference type="Google" id="ProtNLM"/>
    </source>
</evidence>
<accession>A0A831R2T2</accession>
<gene>
    <name evidence="3" type="ORF">ENI00_02310</name>
</gene>
<feature type="signal peptide" evidence="2">
    <location>
        <begin position="1"/>
        <end position="16"/>
    </location>
</feature>
<comment type="caution">
    <text evidence="3">The sequence shown here is derived from an EMBL/GenBank/DDBJ whole genome shotgun (WGS) entry which is preliminary data.</text>
</comment>
<feature type="region of interest" description="Disordered" evidence="1">
    <location>
        <begin position="21"/>
        <end position="43"/>
    </location>
</feature>
<feature type="compositionally biased region" description="Polar residues" evidence="1">
    <location>
        <begin position="31"/>
        <end position="43"/>
    </location>
</feature>
<dbReference type="Proteomes" id="UP000885748">
    <property type="component" value="Unassembled WGS sequence"/>
</dbReference>
<organism evidence="3">
    <name type="scientific">Marinobacter antarcticus</name>
    <dbReference type="NCBI Taxonomy" id="564117"/>
    <lineage>
        <taxon>Bacteria</taxon>
        <taxon>Pseudomonadati</taxon>
        <taxon>Pseudomonadota</taxon>
        <taxon>Gammaproteobacteria</taxon>
        <taxon>Pseudomonadales</taxon>
        <taxon>Marinobacteraceae</taxon>
        <taxon>Marinobacter</taxon>
    </lineage>
</organism>
<proteinExistence type="predicted"/>
<dbReference type="AlphaFoldDB" id="A0A831R2T2"/>
<dbReference type="EMBL" id="DRGY01000019">
    <property type="protein sequence ID" value="HEA51160.1"/>
    <property type="molecule type" value="Genomic_DNA"/>
</dbReference>
<dbReference type="PROSITE" id="PS51257">
    <property type="entry name" value="PROKAR_LIPOPROTEIN"/>
    <property type="match status" value="1"/>
</dbReference>
<evidence type="ECO:0000313" key="3">
    <source>
        <dbReference type="EMBL" id="HEA51160.1"/>
    </source>
</evidence>
<reference evidence="3" key="1">
    <citation type="journal article" date="2020" name="mSystems">
        <title>Genome- and Community-Level Interaction Insights into Carbon Utilization and Element Cycling Functions of Hydrothermarchaeota in Hydrothermal Sediment.</title>
        <authorList>
            <person name="Zhou Z."/>
            <person name="Liu Y."/>
            <person name="Xu W."/>
            <person name="Pan J."/>
            <person name="Luo Z.H."/>
            <person name="Li M."/>
        </authorList>
    </citation>
    <scope>NUCLEOTIDE SEQUENCE [LARGE SCALE GENOMIC DNA]</scope>
    <source>
        <strain evidence="3">HyVt-357</strain>
    </source>
</reference>
<dbReference type="RefSeq" id="WP_304098261.1">
    <property type="nucleotide sequence ID" value="NZ_DRGY01000019.1"/>
</dbReference>
<sequence>MKPVVTLLLASLLVLAGCQSSPEKSPANEPDNASQPESSGSQAPNTVLLSAHHCLSEYLREQGRVHYGPCLKIISVNDTTPQVRDDGFITLPVATAVILGTSCVYRHADGSPIPATMETTDFLVTPQTFTEPGKRWYLHAQTQASQVIGCEPTLSRSKKPTYRTD</sequence>
<feature type="chain" id="PRO_5032948610" description="Lipoprotein" evidence="2">
    <location>
        <begin position="17"/>
        <end position="165"/>
    </location>
</feature>
<keyword evidence="2" id="KW-0732">Signal</keyword>